<dbReference type="InterPro" id="IPR016186">
    <property type="entry name" value="C-type_lectin-like/link_sf"/>
</dbReference>
<sequence>MRGGRRGTANKRRLAADREVIVVHRILRPTVTGCSLCDRHQQSKSCVSDTECQSPFVTVGGRCVHLDYTVAGSWEDMRQYCQELGGDLINLAGLQFYGDLILYMNNLSEFITGNCCRCLTHLSEDINAVIDFHKLYIIVKQFSLRQGKSCSIFPPQICQRFTSRSAP</sequence>
<evidence type="ECO:0000313" key="2">
    <source>
        <dbReference type="Proteomes" id="UP001487740"/>
    </source>
</evidence>
<dbReference type="AlphaFoldDB" id="A0AAW0T7Y8"/>
<dbReference type="Gene3D" id="3.10.100.10">
    <property type="entry name" value="Mannose-Binding Protein A, subunit A"/>
    <property type="match status" value="1"/>
</dbReference>
<accession>A0AAW0T7Y8</accession>
<dbReference type="InterPro" id="IPR016187">
    <property type="entry name" value="CTDL_fold"/>
</dbReference>
<reference evidence="1 2" key="1">
    <citation type="submission" date="2023-03" db="EMBL/GenBank/DDBJ databases">
        <title>High-quality genome of Scylla paramamosain provides insights in environmental adaptation.</title>
        <authorList>
            <person name="Zhang L."/>
        </authorList>
    </citation>
    <scope>NUCLEOTIDE SEQUENCE [LARGE SCALE GENOMIC DNA]</scope>
    <source>
        <strain evidence="1">LZ_2023a</strain>
        <tissue evidence="1">Muscle</tissue>
    </source>
</reference>
<proteinExistence type="predicted"/>
<name>A0AAW0T7Y8_SCYPA</name>
<protein>
    <submittedName>
        <fullName evidence="1">Uncharacterized protein</fullName>
    </submittedName>
</protein>
<evidence type="ECO:0000313" key="1">
    <source>
        <dbReference type="EMBL" id="KAK8382447.1"/>
    </source>
</evidence>
<gene>
    <name evidence="1" type="ORF">O3P69_015408</name>
</gene>
<keyword evidence="2" id="KW-1185">Reference proteome</keyword>
<dbReference type="Proteomes" id="UP001487740">
    <property type="component" value="Unassembled WGS sequence"/>
</dbReference>
<comment type="caution">
    <text evidence="1">The sequence shown here is derived from an EMBL/GenBank/DDBJ whole genome shotgun (WGS) entry which is preliminary data.</text>
</comment>
<dbReference type="SUPFAM" id="SSF56436">
    <property type="entry name" value="C-type lectin-like"/>
    <property type="match status" value="1"/>
</dbReference>
<organism evidence="1 2">
    <name type="scientific">Scylla paramamosain</name>
    <name type="common">Mud crab</name>
    <dbReference type="NCBI Taxonomy" id="85552"/>
    <lineage>
        <taxon>Eukaryota</taxon>
        <taxon>Metazoa</taxon>
        <taxon>Ecdysozoa</taxon>
        <taxon>Arthropoda</taxon>
        <taxon>Crustacea</taxon>
        <taxon>Multicrustacea</taxon>
        <taxon>Malacostraca</taxon>
        <taxon>Eumalacostraca</taxon>
        <taxon>Eucarida</taxon>
        <taxon>Decapoda</taxon>
        <taxon>Pleocyemata</taxon>
        <taxon>Brachyura</taxon>
        <taxon>Eubrachyura</taxon>
        <taxon>Portunoidea</taxon>
        <taxon>Portunidae</taxon>
        <taxon>Portuninae</taxon>
        <taxon>Scylla</taxon>
    </lineage>
</organism>
<dbReference type="EMBL" id="JARAKH010000039">
    <property type="protein sequence ID" value="KAK8382447.1"/>
    <property type="molecule type" value="Genomic_DNA"/>
</dbReference>